<dbReference type="AlphaFoldDB" id="A0AAJ4V988"/>
<gene>
    <name evidence="1" type="ORF">CA257_16505</name>
</gene>
<protein>
    <submittedName>
        <fullName evidence="1">Uncharacterized protein</fullName>
    </submittedName>
</protein>
<organism evidence="1 2">
    <name type="scientific">Sphingomonas koreensis</name>
    <dbReference type="NCBI Taxonomy" id="93064"/>
    <lineage>
        <taxon>Bacteria</taxon>
        <taxon>Pseudomonadati</taxon>
        <taxon>Pseudomonadota</taxon>
        <taxon>Alphaproteobacteria</taxon>
        <taxon>Sphingomonadales</taxon>
        <taxon>Sphingomonadaceae</taxon>
        <taxon>Sphingomonas</taxon>
    </lineage>
</organism>
<evidence type="ECO:0000313" key="2">
    <source>
        <dbReference type="Proteomes" id="UP000286681"/>
    </source>
</evidence>
<dbReference type="Proteomes" id="UP000286681">
    <property type="component" value="Unassembled WGS sequence"/>
</dbReference>
<sequence length="61" mass="7033">MEGREMPRQDAEYYAARAKQERAMAEAAHDSCARRTHQMLAEHYQRIADGALREMGPLERA</sequence>
<evidence type="ECO:0000313" key="1">
    <source>
        <dbReference type="EMBL" id="RSV00681.1"/>
    </source>
</evidence>
<reference evidence="1 2" key="1">
    <citation type="submission" date="2018-07" db="EMBL/GenBank/DDBJ databases">
        <title>Genomic and Epidemiologic Investigation of an Indolent Hospital Outbreak.</title>
        <authorList>
            <person name="Johnson R.C."/>
            <person name="Deming C."/>
            <person name="Conlan S."/>
            <person name="Zellmer C.J."/>
            <person name="Michelin A.V."/>
            <person name="Lee-Lin S."/>
            <person name="Thomas P.J."/>
            <person name="Park M."/>
            <person name="Weingarten R.A."/>
            <person name="Less J."/>
            <person name="Dekker J.P."/>
            <person name="Frank K.M."/>
            <person name="Musser K.A."/>
            <person name="Mcquiston J.R."/>
            <person name="Henderson D.K."/>
            <person name="Lau A.F."/>
            <person name="Palmore T.N."/>
            <person name="Segre J.A."/>
        </authorList>
    </citation>
    <scope>NUCLEOTIDE SEQUENCE [LARGE SCALE GENOMIC DNA]</scope>
    <source>
        <strain evidence="1 2">SK-NIH.Env10_0317</strain>
    </source>
</reference>
<dbReference type="EMBL" id="QQWO01000015">
    <property type="protein sequence ID" value="RSV00681.1"/>
    <property type="molecule type" value="Genomic_DNA"/>
</dbReference>
<comment type="caution">
    <text evidence="1">The sequence shown here is derived from an EMBL/GenBank/DDBJ whole genome shotgun (WGS) entry which is preliminary data.</text>
</comment>
<name>A0AAJ4V988_9SPHN</name>
<proteinExistence type="predicted"/>
<accession>A0AAJ4V988</accession>